<accession>A0A6M1T0T3</accession>
<comment type="similarity">
    <text evidence="2 6">Belongs to the sodium:solute symporter (SSF) (TC 2.A.21) family.</text>
</comment>
<dbReference type="CDD" id="cd11477">
    <property type="entry name" value="SLC5sbd_u1"/>
    <property type="match status" value="1"/>
</dbReference>
<dbReference type="EMBL" id="JAALLT010000004">
    <property type="protein sequence ID" value="NGP77666.1"/>
    <property type="molecule type" value="Genomic_DNA"/>
</dbReference>
<feature type="transmembrane region" description="Helical" evidence="7">
    <location>
        <begin position="467"/>
        <end position="485"/>
    </location>
</feature>
<dbReference type="PROSITE" id="PS50283">
    <property type="entry name" value="NA_SOLUT_SYMP_3"/>
    <property type="match status" value="1"/>
</dbReference>
<dbReference type="Pfam" id="PF00474">
    <property type="entry name" value="SSF"/>
    <property type="match status" value="1"/>
</dbReference>
<evidence type="ECO:0000313" key="8">
    <source>
        <dbReference type="EMBL" id="NGP77666.1"/>
    </source>
</evidence>
<keyword evidence="3 7" id="KW-0812">Transmembrane</keyword>
<proteinExistence type="inferred from homology"/>
<feature type="transmembrane region" description="Helical" evidence="7">
    <location>
        <begin position="386"/>
        <end position="406"/>
    </location>
</feature>
<feature type="transmembrane region" description="Helical" evidence="7">
    <location>
        <begin position="127"/>
        <end position="147"/>
    </location>
</feature>
<evidence type="ECO:0000256" key="5">
    <source>
        <dbReference type="ARBA" id="ARBA00023136"/>
    </source>
</evidence>
<dbReference type="GO" id="GO:0005412">
    <property type="term" value="F:D-glucose:sodium symporter activity"/>
    <property type="evidence" value="ECO:0007669"/>
    <property type="project" value="TreeGrafter"/>
</dbReference>
<protein>
    <submittedName>
        <fullName evidence="8">Na+:solute symporter</fullName>
    </submittedName>
</protein>
<comment type="subcellular location">
    <subcellularLocation>
        <location evidence="1">Membrane</location>
        <topology evidence="1">Multi-pass membrane protein</topology>
    </subcellularLocation>
</comment>
<feature type="transmembrane region" description="Helical" evidence="7">
    <location>
        <begin position="520"/>
        <end position="539"/>
    </location>
</feature>
<evidence type="ECO:0000256" key="7">
    <source>
        <dbReference type="SAM" id="Phobius"/>
    </source>
</evidence>
<dbReference type="InterPro" id="IPR001734">
    <property type="entry name" value="Na/solute_symporter"/>
</dbReference>
<organism evidence="8 9">
    <name type="scientific">Halalkalibaculum roseum</name>
    <dbReference type="NCBI Taxonomy" id="2709311"/>
    <lineage>
        <taxon>Bacteria</taxon>
        <taxon>Pseudomonadati</taxon>
        <taxon>Balneolota</taxon>
        <taxon>Balneolia</taxon>
        <taxon>Balneolales</taxon>
        <taxon>Balneolaceae</taxon>
        <taxon>Halalkalibaculum</taxon>
    </lineage>
</organism>
<feature type="transmembrane region" description="Helical" evidence="7">
    <location>
        <begin position="322"/>
        <end position="345"/>
    </location>
</feature>
<feature type="transmembrane region" description="Helical" evidence="7">
    <location>
        <begin position="45"/>
        <end position="66"/>
    </location>
</feature>
<evidence type="ECO:0000313" key="9">
    <source>
        <dbReference type="Proteomes" id="UP000473278"/>
    </source>
</evidence>
<feature type="transmembrane region" description="Helical" evidence="7">
    <location>
        <begin position="78"/>
        <end position="95"/>
    </location>
</feature>
<gene>
    <name evidence="8" type="ORF">G3570_13545</name>
</gene>
<feature type="transmembrane region" description="Helical" evidence="7">
    <location>
        <begin position="545"/>
        <end position="567"/>
    </location>
</feature>
<dbReference type="RefSeq" id="WP_165143262.1">
    <property type="nucleotide sequence ID" value="NZ_JAALLT010000004.1"/>
</dbReference>
<evidence type="ECO:0000256" key="4">
    <source>
        <dbReference type="ARBA" id="ARBA00022989"/>
    </source>
</evidence>
<evidence type="ECO:0000256" key="1">
    <source>
        <dbReference type="ARBA" id="ARBA00004141"/>
    </source>
</evidence>
<keyword evidence="9" id="KW-1185">Reference proteome</keyword>
<feature type="transmembrane region" description="Helical" evidence="7">
    <location>
        <begin position="186"/>
        <end position="204"/>
    </location>
</feature>
<keyword evidence="4 7" id="KW-1133">Transmembrane helix</keyword>
<feature type="transmembrane region" description="Helical" evidence="7">
    <location>
        <begin position="159"/>
        <end position="179"/>
    </location>
</feature>
<dbReference type="PANTHER" id="PTHR11819">
    <property type="entry name" value="SOLUTE CARRIER FAMILY 5"/>
    <property type="match status" value="1"/>
</dbReference>
<name>A0A6M1T0T3_9BACT</name>
<dbReference type="InterPro" id="IPR038377">
    <property type="entry name" value="Na/Glc_symporter_sf"/>
</dbReference>
<evidence type="ECO:0000256" key="3">
    <source>
        <dbReference type="ARBA" id="ARBA00022692"/>
    </source>
</evidence>
<feature type="transmembrane region" description="Helical" evidence="7">
    <location>
        <begin position="6"/>
        <end position="25"/>
    </location>
</feature>
<dbReference type="Gene3D" id="1.20.1730.10">
    <property type="entry name" value="Sodium/glucose cotransporter"/>
    <property type="match status" value="1"/>
</dbReference>
<comment type="caution">
    <text evidence="8">The sequence shown here is derived from an EMBL/GenBank/DDBJ whole genome shotgun (WGS) entry which is preliminary data.</text>
</comment>
<reference evidence="8 9" key="1">
    <citation type="submission" date="2020-02" db="EMBL/GenBank/DDBJ databases">
        <title>Balneolaceae bacterium YR4-1, complete genome.</title>
        <authorList>
            <person name="Li Y."/>
            <person name="Wu S."/>
        </authorList>
    </citation>
    <scope>NUCLEOTIDE SEQUENCE [LARGE SCALE GENOMIC DNA]</scope>
    <source>
        <strain evidence="8 9">YR4-1</strain>
    </source>
</reference>
<sequence length="581" mass="64711">MHFALLDYLVMGGYVILMFAVAVIARKRGQEDLEDFFTGGKNLPWWLIGISMVATTFAADTPLAVTGIVASEGIAGNWIWWNFMFSGLFTVFLYAKLWKRADVITDVEFIELRYGGKPASILRGFRAIYLAFPINCIILGWVTVGMAKILTVVTGADQWMIIFALYFLIGIYIAISGLWGVVVTDFIQFIIAMTGSIMLAWLAVDHVGGLNEMNAKLIAEFGPDPWVLDFNPFTNPEILLSTALVWVGMMWWASWYPGSEPGGGGYIAQRMFSAKDEKNAVGGTLLFNVMHFAIRPWPWILVALVSLIVYPNLADKETGYPLLMLDLLPAGLLGLLAIAFLSAFVSTVSTHLNWGASYVVNDFYKRYFKPPNRFENKAEAEKHYVWISRIATLLIMALAILVSYFFDTVKGGWEAILSIGAGTGLVFMLRWFWWRINAWSEITAMITAAIGSFLAPEIGYDDFASKMIFTTIFSTISWIAVTLMTSPEKDETLQKFFDQVQPGGPGWKEFTKDGKPVEPIWPAVIKVALAAVSIISFLYGMGQLFFGSAVWGLLLMIIATGILIYIVKELTKEKGDMSIEA</sequence>
<dbReference type="GO" id="GO:0005886">
    <property type="term" value="C:plasma membrane"/>
    <property type="evidence" value="ECO:0007669"/>
    <property type="project" value="TreeGrafter"/>
</dbReference>
<evidence type="ECO:0000256" key="6">
    <source>
        <dbReference type="RuleBase" id="RU362091"/>
    </source>
</evidence>
<feature type="transmembrane region" description="Helical" evidence="7">
    <location>
        <begin position="436"/>
        <end position="455"/>
    </location>
</feature>
<dbReference type="PANTHER" id="PTHR11819:SF77">
    <property type="entry name" value="SODIUM_GLUCOSE COTRANSPORT PROTEIN"/>
    <property type="match status" value="1"/>
</dbReference>
<evidence type="ECO:0000256" key="2">
    <source>
        <dbReference type="ARBA" id="ARBA00006434"/>
    </source>
</evidence>
<feature type="transmembrane region" description="Helical" evidence="7">
    <location>
        <begin position="412"/>
        <end position="429"/>
    </location>
</feature>
<dbReference type="AlphaFoldDB" id="A0A6M1T0T3"/>
<keyword evidence="5 7" id="KW-0472">Membrane</keyword>
<feature type="transmembrane region" description="Helical" evidence="7">
    <location>
        <begin position="279"/>
        <end position="310"/>
    </location>
</feature>
<dbReference type="Proteomes" id="UP000473278">
    <property type="component" value="Unassembled WGS sequence"/>
</dbReference>